<gene>
    <name evidence="3" type="ORF">ARTSIC4J27_4527</name>
</gene>
<dbReference type="RefSeq" id="WP_050057310.1">
    <property type="nucleotide sequence ID" value="NZ_CAQI01000061.1"/>
</dbReference>
<dbReference type="EMBL" id="CAQI01000061">
    <property type="protein sequence ID" value="CCQ48521.1"/>
    <property type="molecule type" value="Genomic_DNA"/>
</dbReference>
<dbReference type="STRING" id="861266.ARTSIC4J27_4527"/>
<feature type="region of interest" description="Disordered" evidence="1">
    <location>
        <begin position="1"/>
        <end position="59"/>
    </location>
</feature>
<evidence type="ECO:0000313" key="3">
    <source>
        <dbReference type="EMBL" id="CCQ48521.1"/>
    </source>
</evidence>
<evidence type="ECO:0000256" key="2">
    <source>
        <dbReference type="SAM" id="Phobius"/>
    </source>
</evidence>
<dbReference type="OrthoDB" id="5244723at2"/>
<comment type="caution">
    <text evidence="3">The sequence shown here is derived from an EMBL/GenBank/DDBJ whole genome shotgun (WGS) entry which is preliminary data.</text>
</comment>
<protein>
    <submittedName>
        <fullName evidence="3">Uncharacterized protein</fullName>
    </submittedName>
</protein>
<reference evidence="4" key="1">
    <citation type="journal article" date="2014" name="Genome Announc.">
        <title>Genome Sequence of Arthrobacter siccitolerans 4J27, a Xeroprotectant-Producing Desiccation-Tolerant Microorganism.</title>
        <authorList>
            <person name="Manzanera M."/>
            <person name="Santa-Cruz-Calvo L."/>
            <person name="Vilchez J.I."/>
            <person name="Garcia-Fontana C."/>
            <person name="Silva-Castro G.A."/>
            <person name="Calvo C."/>
            <person name="Gonzalez-Lopez J."/>
        </authorList>
    </citation>
    <scope>NUCLEOTIDE SEQUENCE [LARGE SCALE GENOMIC DNA]</scope>
    <source>
        <strain evidence="4">4J27</strain>
    </source>
</reference>
<keyword evidence="2" id="KW-1133">Transmembrane helix</keyword>
<feature type="transmembrane region" description="Helical" evidence="2">
    <location>
        <begin position="154"/>
        <end position="178"/>
    </location>
</feature>
<keyword evidence="2" id="KW-0472">Membrane</keyword>
<accession>A0A024H9F4</accession>
<keyword evidence="4" id="KW-1185">Reference proteome</keyword>
<evidence type="ECO:0000313" key="4">
    <source>
        <dbReference type="Proteomes" id="UP000035722"/>
    </source>
</evidence>
<name>A0A024H9F4_9MICC</name>
<keyword evidence="2" id="KW-0812">Transmembrane</keyword>
<organism evidence="3 4">
    <name type="scientific">Pseudarthrobacter siccitolerans</name>
    <dbReference type="NCBI Taxonomy" id="861266"/>
    <lineage>
        <taxon>Bacteria</taxon>
        <taxon>Bacillati</taxon>
        <taxon>Actinomycetota</taxon>
        <taxon>Actinomycetes</taxon>
        <taxon>Micrococcales</taxon>
        <taxon>Micrococcaceae</taxon>
        <taxon>Pseudarthrobacter</taxon>
    </lineage>
</organism>
<feature type="transmembrane region" description="Helical" evidence="2">
    <location>
        <begin position="190"/>
        <end position="214"/>
    </location>
</feature>
<feature type="transmembrane region" description="Helical" evidence="2">
    <location>
        <begin position="108"/>
        <end position="134"/>
    </location>
</feature>
<evidence type="ECO:0000256" key="1">
    <source>
        <dbReference type="SAM" id="MobiDB-lite"/>
    </source>
</evidence>
<dbReference type="AlphaFoldDB" id="A0A024H9F4"/>
<feature type="transmembrane region" description="Helical" evidence="2">
    <location>
        <begin position="234"/>
        <end position="258"/>
    </location>
</feature>
<proteinExistence type="predicted"/>
<sequence length="280" mass="29300">MSSSTDPENLPPRRAREDADRSGSYPAASARDDSTRTFDQVPATDAGTTSTYEQAPVSRNERATAAYAERDYVPAAAAPAANPNLTDRQTAVAREKEQFGGIKVGSAFFGWLTATGMAVLLTALVAAAGTAVGLATNTDVNEAVNQAASNSGTVGLVGIIVLLVILFLSYYCGGYVAGRMARFNGAKQGLMVWIWALIVAVLVSILGLVAGQQFNVLANLNSFPRIPINEGQLNTMSIIAAVVVALVALLGAVLGGLAGMRFHRKVDKAGFTPAEDYDDE</sequence>
<dbReference type="Proteomes" id="UP000035722">
    <property type="component" value="Unassembled WGS sequence"/>
</dbReference>